<feature type="region of interest" description="Disordered" evidence="1">
    <location>
        <begin position="169"/>
        <end position="188"/>
    </location>
</feature>
<dbReference type="GeneID" id="74945217"/>
<dbReference type="KEGG" id="ssai:N0B31_22305"/>
<keyword evidence="4" id="KW-1185">Reference proteome</keyword>
<dbReference type="AlphaFoldDB" id="A0A9E7R7Q8"/>
<reference evidence="3" key="1">
    <citation type="submission" date="2022-09" db="EMBL/GenBank/DDBJ databases">
        <title>Diverse halophilic archaea isolated from saline environments.</title>
        <authorList>
            <person name="Cui H.-L."/>
        </authorList>
    </citation>
    <scope>NUCLEOTIDE SEQUENCE</scope>
    <source>
        <strain evidence="3">ZS-35-S2</strain>
        <plasmid evidence="3">unnamed1</plasmid>
    </source>
</reference>
<sequence length="188" mass="21477">MPDIRGRIRHRSENKAESVCYTYKQHFAAATFYRNLSLFLDTAMFGCAALILATNFWSVMPNRFIAIPALAIAAVTGCRRATNLDDVPGEFRRSANEYHSLFDEYRDFLTVTLASDDADIQKIQSEFERLSGQRRRLNQKSPDASSIWYQYIKWKGEDKIREEITTTSATREALSGKEVTDSSPLDDD</sequence>
<keyword evidence="2" id="KW-1133">Transmembrane helix</keyword>
<geneLocation type="plasmid" evidence="3 4">
    <name>unnamed1</name>
</geneLocation>
<protein>
    <recommendedName>
        <fullName evidence="5">SLATT domain-containing protein</fullName>
    </recommendedName>
</protein>
<evidence type="ECO:0000313" key="4">
    <source>
        <dbReference type="Proteomes" id="UP001057580"/>
    </source>
</evidence>
<accession>A0A9E7R7Q8</accession>
<evidence type="ECO:0000313" key="3">
    <source>
        <dbReference type="EMBL" id="UWM56981.1"/>
    </source>
</evidence>
<evidence type="ECO:0000256" key="1">
    <source>
        <dbReference type="SAM" id="MobiDB-lite"/>
    </source>
</evidence>
<keyword evidence="2" id="KW-0812">Transmembrane</keyword>
<dbReference type="Proteomes" id="UP001057580">
    <property type="component" value="Plasmid unnamed1"/>
</dbReference>
<dbReference type="RefSeq" id="WP_260644092.1">
    <property type="nucleotide sequence ID" value="NZ_CP104004.1"/>
</dbReference>
<feature type="transmembrane region" description="Helical" evidence="2">
    <location>
        <begin position="38"/>
        <end position="58"/>
    </location>
</feature>
<dbReference type="EMBL" id="CP104004">
    <property type="protein sequence ID" value="UWM56981.1"/>
    <property type="molecule type" value="Genomic_DNA"/>
</dbReference>
<gene>
    <name evidence="3" type="ORF">N0B31_22305</name>
</gene>
<organism evidence="3 4">
    <name type="scientific">Salinirubellus salinus</name>
    <dbReference type="NCBI Taxonomy" id="1364945"/>
    <lineage>
        <taxon>Archaea</taxon>
        <taxon>Methanobacteriati</taxon>
        <taxon>Methanobacteriota</taxon>
        <taxon>Stenosarchaea group</taxon>
        <taxon>Halobacteria</taxon>
        <taxon>Halobacteriales</taxon>
        <taxon>Natronomonadaceae</taxon>
        <taxon>Salinirubellus</taxon>
    </lineage>
</organism>
<evidence type="ECO:0000256" key="2">
    <source>
        <dbReference type="SAM" id="Phobius"/>
    </source>
</evidence>
<keyword evidence="3" id="KW-0614">Plasmid</keyword>
<evidence type="ECO:0008006" key="5">
    <source>
        <dbReference type="Google" id="ProtNLM"/>
    </source>
</evidence>
<keyword evidence="2" id="KW-0472">Membrane</keyword>
<name>A0A9E7R7Q8_9EURY</name>
<proteinExistence type="predicted"/>